<name>A0AAD5D467_AMBAR</name>
<protein>
    <submittedName>
        <fullName evidence="2">Uncharacterized protein</fullName>
    </submittedName>
</protein>
<accession>A0AAD5D467</accession>
<organism evidence="2 3">
    <name type="scientific">Ambrosia artemisiifolia</name>
    <name type="common">Common ragweed</name>
    <dbReference type="NCBI Taxonomy" id="4212"/>
    <lineage>
        <taxon>Eukaryota</taxon>
        <taxon>Viridiplantae</taxon>
        <taxon>Streptophyta</taxon>
        <taxon>Embryophyta</taxon>
        <taxon>Tracheophyta</taxon>
        <taxon>Spermatophyta</taxon>
        <taxon>Magnoliopsida</taxon>
        <taxon>eudicotyledons</taxon>
        <taxon>Gunneridae</taxon>
        <taxon>Pentapetalae</taxon>
        <taxon>asterids</taxon>
        <taxon>campanulids</taxon>
        <taxon>Asterales</taxon>
        <taxon>Asteraceae</taxon>
        <taxon>Asteroideae</taxon>
        <taxon>Heliantheae alliance</taxon>
        <taxon>Heliantheae</taxon>
        <taxon>Ambrosia</taxon>
    </lineage>
</organism>
<feature type="compositionally biased region" description="Low complexity" evidence="1">
    <location>
        <begin position="84"/>
        <end position="96"/>
    </location>
</feature>
<comment type="caution">
    <text evidence="2">The sequence shown here is derived from an EMBL/GenBank/DDBJ whole genome shotgun (WGS) entry which is preliminary data.</text>
</comment>
<keyword evidence="3" id="KW-1185">Reference proteome</keyword>
<dbReference type="Proteomes" id="UP001206925">
    <property type="component" value="Unassembled WGS sequence"/>
</dbReference>
<evidence type="ECO:0000313" key="2">
    <source>
        <dbReference type="EMBL" id="KAI7753603.1"/>
    </source>
</evidence>
<dbReference type="EMBL" id="JAMZMK010005376">
    <property type="protein sequence ID" value="KAI7753603.1"/>
    <property type="molecule type" value="Genomic_DNA"/>
</dbReference>
<proteinExistence type="predicted"/>
<evidence type="ECO:0000313" key="3">
    <source>
        <dbReference type="Proteomes" id="UP001206925"/>
    </source>
</evidence>
<reference evidence="2" key="1">
    <citation type="submission" date="2022-06" db="EMBL/GenBank/DDBJ databases">
        <title>Uncovering the hologenomic basis of an extraordinary plant invasion.</title>
        <authorList>
            <person name="Bieker V.C."/>
            <person name="Martin M.D."/>
            <person name="Gilbert T."/>
            <person name="Hodgins K."/>
            <person name="Battlay P."/>
            <person name="Petersen B."/>
            <person name="Wilson J."/>
        </authorList>
    </citation>
    <scope>NUCLEOTIDE SEQUENCE</scope>
    <source>
        <strain evidence="2">AA19_3_7</strain>
        <tissue evidence="2">Leaf</tissue>
    </source>
</reference>
<gene>
    <name evidence="2" type="ORF">M8C21_000664</name>
</gene>
<sequence>MVTTYGYNDPHKRPNKLLEIIDSAKIMTLTITPNRIIAVNTVADTEPDQLPPANAPIPAALPPITPVKRAYNPNRDGQGADLLNNAASNNAVNRCS</sequence>
<dbReference type="AlphaFoldDB" id="A0AAD5D467"/>
<feature type="region of interest" description="Disordered" evidence="1">
    <location>
        <begin position="70"/>
        <end position="96"/>
    </location>
</feature>
<evidence type="ECO:0000256" key="1">
    <source>
        <dbReference type="SAM" id="MobiDB-lite"/>
    </source>
</evidence>